<evidence type="ECO:0000256" key="4">
    <source>
        <dbReference type="SAM" id="Phobius"/>
    </source>
</evidence>
<proteinExistence type="predicted"/>
<organism evidence="6 7">
    <name type="scientific">Nonomuraea mangrovi</name>
    <dbReference type="NCBI Taxonomy" id="2316207"/>
    <lineage>
        <taxon>Bacteria</taxon>
        <taxon>Bacillati</taxon>
        <taxon>Actinomycetota</taxon>
        <taxon>Actinomycetes</taxon>
        <taxon>Streptosporangiales</taxon>
        <taxon>Streptosporangiaceae</taxon>
        <taxon>Nonomuraea</taxon>
    </lineage>
</organism>
<evidence type="ECO:0000313" key="7">
    <source>
        <dbReference type="Proteomes" id="UP001597368"/>
    </source>
</evidence>
<keyword evidence="7" id="KW-1185">Reference proteome</keyword>
<keyword evidence="1" id="KW-0285">Flavoprotein</keyword>
<dbReference type="Pfam" id="PF07992">
    <property type="entry name" value="Pyr_redox_2"/>
    <property type="match status" value="1"/>
</dbReference>
<reference evidence="7" key="1">
    <citation type="journal article" date="2019" name="Int. J. Syst. Evol. Microbiol.">
        <title>The Global Catalogue of Microorganisms (GCM) 10K type strain sequencing project: providing services to taxonomists for standard genome sequencing and annotation.</title>
        <authorList>
            <consortium name="The Broad Institute Genomics Platform"/>
            <consortium name="The Broad Institute Genome Sequencing Center for Infectious Disease"/>
            <person name="Wu L."/>
            <person name="Ma J."/>
        </authorList>
    </citation>
    <scope>NUCLEOTIDE SEQUENCE [LARGE SCALE GENOMIC DNA]</scope>
    <source>
        <strain evidence="7">ICMP 6774ER</strain>
    </source>
</reference>
<dbReference type="InterPro" id="IPR050097">
    <property type="entry name" value="Ferredoxin-NADP_redctase_2"/>
</dbReference>
<keyword evidence="4" id="KW-0812">Transmembrane</keyword>
<evidence type="ECO:0000256" key="2">
    <source>
        <dbReference type="ARBA" id="ARBA00023002"/>
    </source>
</evidence>
<sequence length="311" mass="32103">MQSQIYDVVVVGAGAAGLSAALVLGRARRRIAVVDAGEPRNAPAARMQGFLSRDGMAPDELLAAGRAEVAGYGVDLIGGRVAGIDTGFSVRLSDGRVLKARRILVATGVRDELPDIPGVRERWGRDLLHCPYCHGWEVRDQPLGVLGTRPGSVEHALLVRQWSHDVVYFAHTGALADAERTRLEAVGIPVVPGEVARLVVEDDRLAGVELADGRVVARSAVFIRPGNTPHPGDLLAGLDCAVDAAGFPVVDATGRTTAVGVWAAGNAVDPRAQVIISAGAGSAAAIAINADLVHEDVAAASPVSSAAIEGA</sequence>
<evidence type="ECO:0000259" key="5">
    <source>
        <dbReference type="Pfam" id="PF07992"/>
    </source>
</evidence>
<dbReference type="Proteomes" id="UP001597368">
    <property type="component" value="Unassembled WGS sequence"/>
</dbReference>
<keyword evidence="4" id="KW-0472">Membrane</keyword>
<dbReference type="InterPro" id="IPR023753">
    <property type="entry name" value="FAD/NAD-binding_dom"/>
</dbReference>
<name>A0ABW4SQ15_9ACTN</name>
<accession>A0ABW4SQ15</accession>
<dbReference type="Gene3D" id="3.50.50.60">
    <property type="entry name" value="FAD/NAD(P)-binding domain"/>
    <property type="match status" value="2"/>
</dbReference>
<dbReference type="InterPro" id="IPR036188">
    <property type="entry name" value="FAD/NAD-bd_sf"/>
</dbReference>
<gene>
    <name evidence="6" type="ORF">ACFSKW_07010</name>
</gene>
<evidence type="ECO:0000313" key="6">
    <source>
        <dbReference type="EMBL" id="MFD1931221.1"/>
    </source>
</evidence>
<comment type="caution">
    <text evidence="6">The sequence shown here is derived from an EMBL/GenBank/DDBJ whole genome shotgun (WGS) entry which is preliminary data.</text>
</comment>
<evidence type="ECO:0000256" key="1">
    <source>
        <dbReference type="ARBA" id="ARBA00022630"/>
    </source>
</evidence>
<dbReference type="EMBL" id="JBHUFV010000012">
    <property type="protein sequence ID" value="MFD1931221.1"/>
    <property type="molecule type" value="Genomic_DNA"/>
</dbReference>
<dbReference type="RefSeq" id="WP_379570382.1">
    <property type="nucleotide sequence ID" value="NZ_JBHUFV010000012.1"/>
</dbReference>
<dbReference type="SUPFAM" id="SSF51905">
    <property type="entry name" value="FAD/NAD(P)-binding domain"/>
    <property type="match status" value="1"/>
</dbReference>
<keyword evidence="4" id="KW-1133">Transmembrane helix</keyword>
<keyword evidence="2" id="KW-0560">Oxidoreductase</keyword>
<dbReference type="PANTHER" id="PTHR48105">
    <property type="entry name" value="THIOREDOXIN REDUCTASE 1-RELATED-RELATED"/>
    <property type="match status" value="1"/>
</dbReference>
<feature type="domain" description="FAD/NAD(P)-binding" evidence="5">
    <location>
        <begin position="6"/>
        <end position="275"/>
    </location>
</feature>
<feature type="transmembrane region" description="Helical" evidence="4">
    <location>
        <begin position="6"/>
        <end position="24"/>
    </location>
</feature>
<dbReference type="PRINTS" id="PR00368">
    <property type="entry name" value="FADPNR"/>
</dbReference>
<evidence type="ECO:0000256" key="3">
    <source>
        <dbReference type="ARBA" id="ARBA00048132"/>
    </source>
</evidence>
<dbReference type="PRINTS" id="PR00469">
    <property type="entry name" value="PNDRDTASEII"/>
</dbReference>
<comment type="catalytic activity">
    <reaction evidence="3">
        <text>[thioredoxin]-dithiol + NADP(+) = [thioredoxin]-disulfide + NADPH + H(+)</text>
        <dbReference type="Rhea" id="RHEA:20345"/>
        <dbReference type="Rhea" id="RHEA-COMP:10698"/>
        <dbReference type="Rhea" id="RHEA-COMP:10700"/>
        <dbReference type="ChEBI" id="CHEBI:15378"/>
        <dbReference type="ChEBI" id="CHEBI:29950"/>
        <dbReference type="ChEBI" id="CHEBI:50058"/>
        <dbReference type="ChEBI" id="CHEBI:57783"/>
        <dbReference type="ChEBI" id="CHEBI:58349"/>
        <dbReference type="EC" id="1.8.1.9"/>
    </reaction>
</comment>
<protein>
    <submittedName>
        <fullName evidence="6">NAD(P)/FAD-dependent oxidoreductase</fullName>
    </submittedName>
</protein>